<dbReference type="Proteomes" id="UP000230790">
    <property type="component" value="Unassembled WGS sequence"/>
</dbReference>
<name>A0A2M8Q8V6_9CHLR</name>
<dbReference type="InterPro" id="IPR018483">
    <property type="entry name" value="Carb_kinase_FGGY_CS"/>
</dbReference>
<dbReference type="GO" id="GO:0005975">
    <property type="term" value="P:carbohydrate metabolic process"/>
    <property type="evidence" value="ECO:0007669"/>
    <property type="project" value="InterPro"/>
</dbReference>
<protein>
    <submittedName>
        <fullName evidence="7">Xylulokinase</fullName>
    </submittedName>
</protein>
<evidence type="ECO:0000259" key="6">
    <source>
        <dbReference type="Pfam" id="PF02782"/>
    </source>
</evidence>
<dbReference type="EMBL" id="PGTN01000353">
    <property type="protein sequence ID" value="PJF46241.1"/>
    <property type="molecule type" value="Genomic_DNA"/>
</dbReference>
<dbReference type="PROSITE" id="PS00445">
    <property type="entry name" value="FGGY_KINASES_2"/>
    <property type="match status" value="1"/>
</dbReference>
<dbReference type="Pfam" id="PF02782">
    <property type="entry name" value="FGGY_C"/>
    <property type="match status" value="1"/>
</dbReference>
<evidence type="ECO:0000256" key="4">
    <source>
        <dbReference type="RuleBase" id="RU003733"/>
    </source>
</evidence>
<reference evidence="7 8" key="1">
    <citation type="submission" date="2017-11" db="EMBL/GenBank/DDBJ databases">
        <title>Evolution of Phototrophy in the Chloroflexi Phylum Driven by Horizontal Gene Transfer.</title>
        <authorList>
            <person name="Ward L.M."/>
            <person name="Hemp J."/>
            <person name="Shih P.M."/>
            <person name="Mcglynn S.E."/>
            <person name="Fischer W."/>
        </authorList>
    </citation>
    <scope>NUCLEOTIDE SEQUENCE [LARGE SCALE GENOMIC DNA]</scope>
    <source>
        <strain evidence="7">JP3_7</strain>
    </source>
</reference>
<sequence>YLRFWLTGVFATDPSDAAGALLFDEVRRDWSDELLALLEIRRSQLPPVQPSASICGRLCEEAAQALGLPAGLPVATGAADTACSLLGAGVVRSDRLLMTISTGGQLAQPCESVRIDAQGRIHTFCSALEPGEGRAGWYQMGAMLAAGLALHWLREQLYDDPTSVSYDRMMALASEAPPGADGLLFLPYLVGERTPYMDPTARGVFFGLTLSHRRSHLIRAVVEGVTLAACNAYGVLRELGASPRQIVLAGGGARSRFWQQVVADVFGAPV</sequence>
<dbReference type="PANTHER" id="PTHR43095:SF5">
    <property type="entry name" value="XYLULOSE KINASE"/>
    <property type="match status" value="1"/>
</dbReference>
<evidence type="ECO:0000313" key="8">
    <source>
        <dbReference type="Proteomes" id="UP000230790"/>
    </source>
</evidence>
<dbReference type="Gene3D" id="3.30.420.40">
    <property type="match status" value="2"/>
</dbReference>
<gene>
    <name evidence="7" type="ORF">CUN48_14805</name>
</gene>
<comment type="similarity">
    <text evidence="1 4">Belongs to the FGGY kinase family.</text>
</comment>
<feature type="domain" description="Carbohydrate kinase FGGY C-terminal" evidence="6">
    <location>
        <begin position="121"/>
        <end position="270"/>
    </location>
</feature>
<keyword evidence="3 4" id="KW-0418">Kinase</keyword>
<evidence type="ECO:0000313" key="7">
    <source>
        <dbReference type="EMBL" id="PJF46241.1"/>
    </source>
</evidence>
<feature type="domain" description="Carbohydrate kinase FGGY N-terminal" evidence="5">
    <location>
        <begin position="1"/>
        <end position="87"/>
    </location>
</feature>
<accession>A0A2M8Q8V6</accession>
<dbReference type="AlphaFoldDB" id="A0A2M8Q8V6"/>
<feature type="non-terminal residue" evidence="7">
    <location>
        <position position="1"/>
    </location>
</feature>
<dbReference type="SUPFAM" id="SSF53067">
    <property type="entry name" value="Actin-like ATPase domain"/>
    <property type="match status" value="2"/>
</dbReference>
<evidence type="ECO:0000256" key="3">
    <source>
        <dbReference type="ARBA" id="ARBA00022777"/>
    </source>
</evidence>
<dbReference type="InterPro" id="IPR018484">
    <property type="entry name" value="FGGY_N"/>
</dbReference>
<proteinExistence type="inferred from homology"/>
<evidence type="ECO:0000256" key="2">
    <source>
        <dbReference type="ARBA" id="ARBA00022679"/>
    </source>
</evidence>
<dbReference type="InterPro" id="IPR043129">
    <property type="entry name" value="ATPase_NBD"/>
</dbReference>
<organism evidence="7 8">
    <name type="scientific">Candidatus Thermofonsia Clade 3 bacterium</name>
    <dbReference type="NCBI Taxonomy" id="2364212"/>
    <lineage>
        <taxon>Bacteria</taxon>
        <taxon>Bacillati</taxon>
        <taxon>Chloroflexota</taxon>
        <taxon>Candidatus Thermofontia</taxon>
        <taxon>Candidatus Thermofonsia Clade 3</taxon>
    </lineage>
</organism>
<dbReference type="InterPro" id="IPR018485">
    <property type="entry name" value="FGGY_C"/>
</dbReference>
<dbReference type="InterPro" id="IPR050406">
    <property type="entry name" value="FGGY_Carb_Kinase"/>
</dbReference>
<feature type="non-terminal residue" evidence="7">
    <location>
        <position position="270"/>
    </location>
</feature>
<dbReference type="GO" id="GO:0016301">
    <property type="term" value="F:kinase activity"/>
    <property type="evidence" value="ECO:0007669"/>
    <property type="project" value="UniProtKB-KW"/>
</dbReference>
<dbReference type="GO" id="GO:0016773">
    <property type="term" value="F:phosphotransferase activity, alcohol group as acceptor"/>
    <property type="evidence" value="ECO:0007669"/>
    <property type="project" value="InterPro"/>
</dbReference>
<comment type="caution">
    <text evidence="7">The sequence shown here is derived from an EMBL/GenBank/DDBJ whole genome shotgun (WGS) entry which is preliminary data.</text>
</comment>
<keyword evidence="2 4" id="KW-0808">Transferase</keyword>
<dbReference type="PANTHER" id="PTHR43095">
    <property type="entry name" value="SUGAR KINASE"/>
    <property type="match status" value="1"/>
</dbReference>
<evidence type="ECO:0000259" key="5">
    <source>
        <dbReference type="Pfam" id="PF00370"/>
    </source>
</evidence>
<dbReference type="Pfam" id="PF00370">
    <property type="entry name" value="FGGY_N"/>
    <property type="match status" value="1"/>
</dbReference>
<evidence type="ECO:0000256" key="1">
    <source>
        <dbReference type="ARBA" id="ARBA00009156"/>
    </source>
</evidence>